<sequence length="29" mass="3018">MILQKWSFAGAFGCLGMLMGSVAAVLEGE</sequence>
<name>A0A098EEM1_ANAPH</name>
<organism evidence="1 2">
    <name type="scientific">Anaplasma phagocytophilum</name>
    <name type="common">Ehrlichia phagocytophila</name>
    <dbReference type="NCBI Taxonomy" id="948"/>
    <lineage>
        <taxon>Bacteria</taxon>
        <taxon>Pseudomonadati</taxon>
        <taxon>Pseudomonadota</taxon>
        <taxon>Alphaproteobacteria</taxon>
        <taxon>Rickettsiales</taxon>
        <taxon>Anaplasmataceae</taxon>
        <taxon>Anaplasma</taxon>
        <taxon>phagocytophilum group</taxon>
    </lineage>
</organism>
<accession>A0A098EEM1</accession>
<proteinExistence type="predicted"/>
<dbReference type="AlphaFoldDB" id="A0A098EEM1"/>
<dbReference type="EMBL" id="CCXQ01000072">
    <property type="protein sequence ID" value="CEG20738.1"/>
    <property type="molecule type" value="Genomic_DNA"/>
</dbReference>
<gene>
    <name evidence="1" type="ORF">ANAPHAGO_00110</name>
</gene>
<protein>
    <submittedName>
        <fullName evidence="1">Uncharacterized protein</fullName>
    </submittedName>
</protein>
<reference evidence="1 2" key="1">
    <citation type="submission" date="2014-09" db="EMBL/GenBank/DDBJ databases">
        <authorList>
            <person name="Loux Valentin"/>
            <person name="Dugat Thibaut"/>
        </authorList>
    </citation>
    <scope>NUCLEOTIDE SEQUENCE [LARGE SCALE GENOMIC DNA]</scope>
    <source>
        <strain evidence="1 2">BOV-10_179</strain>
    </source>
</reference>
<dbReference type="Proteomes" id="UP000055047">
    <property type="component" value="Unassembled WGS sequence"/>
</dbReference>
<evidence type="ECO:0000313" key="1">
    <source>
        <dbReference type="EMBL" id="CEG20738.1"/>
    </source>
</evidence>
<evidence type="ECO:0000313" key="2">
    <source>
        <dbReference type="Proteomes" id="UP000055047"/>
    </source>
</evidence>